<dbReference type="Gene3D" id="3.20.20.140">
    <property type="entry name" value="Metal-dependent hydrolases"/>
    <property type="match status" value="1"/>
</dbReference>
<keyword evidence="1" id="KW-0732">Signal</keyword>
<dbReference type="EMBL" id="JARXRM010000035">
    <property type="protein sequence ID" value="MDH5823713.1"/>
    <property type="molecule type" value="Genomic_DNA"/>
</dbReference>
<protein>
    <submittedName>
        <fullName evidence="3">Amidohydrolase family protein</fullName>
    </submittedName>
</protein>
<accession>A0ABT6JA64</accession>
<dbReference type="SUPFAM" id="SSF51338">
    <property type="entry name" value="Composite domain of metallo-dependent hydrolases"/>
    <property type="match status" value="1"/>
</dbReference>
<evidence type="ECO:0000256" key="1">
    <source>
        <dbReference type="SAM" id="SignalP"/>
    </source>
</evidence>
<dbReference type="Proteomes" id="UP001156940">
    <property type="component" value="Unassembled WGS sequence"/>
</dbReference>
<feature type="signal peptide" evidence="1">
    <location>
        <begin position="1"/>
        <end position="18"/>
    </location>
</feature>
<evidence type="ECO:0000259" key="2">
    <source>
        <dbReference type="Pfam" id="PF01979"/>
    </source>
</evidence>
<reference evidence="3 4" key="1">
    <citation type="submission" date="2023-04" db="EMBL/GenBank/DDBJ databases">
        <title>Luteimonas endophyticus RD2P54.</title>
        <authorList>
            <person name="Sun J.-Q."/>
        </authorList>
    </citation>
    <scope>NUCLEOTIDE SEQUENCE [LARGE SCALE GENOMIC DNA]</scope>
    <source>
        <strain evidence="3 4">RD2P54</strain>
    </source>
</reference>
<dbReference type="InterPro" id="IPR011059">
    <property type="entry name" value="Metal-dep_hydrolase_composite"/>
</dbReference>
<dbReference type="Gene3D" id="2.30.40.10">
    <property type="entry name" value="Urease, subunit C, domain 1"/>
    <property type="match status" value="1"/>
</dbReference>
<feature type="chain" id="PRO_5046312484" evidence="1">
    <location>
        <begin position="19"/>
        <end position="421"/>
    </location>
</feature>
<dbReference type="PANTHER" id="PTHR43135:SF3">
    <property type="entry name" value="ALPHA-D-RIBOSE 1-METHYLPHOSPHONATE 5-TRIPHOSPHATE DIPHOSPHATASE"/>
    <property type="match status" value="1"/>
</dbReference>
<organism evidence="3 4">
    <name type="scientific">Luteimonas endophytica</name>
    <dbReference type="NCBI Taxonomy" id="3042023"/>
    <lineage>
        <taxon>Bacteria</taxon>
        <taxon>Pseudomonadati</taxon>
        <taxon>Pseudomonadota</taxon>
        <taxon>Gammaproteobacteria</taxon>
        <taxon>Lysobacterales</taxon>
        <taxon>Lysobacteraceae</taxon>
        <taxon>Luteimonas</taxon>
    </lineage>
</organism>
<proteinExistence type="predicted"/>
<evidence type="ECO:0000313" key="4">
    <source>
        <dbReference type="Proteomes" id="UP001156940"/>
    </source>
</evidence>
<dbReference type="PANTHER" id="PTHR43135">
    <property type="entry name" value="ALPHA-D-RIBOSE 1-METHYLPHOSPHONATE 5-TRIPHOSPHATE DIPHOSPHATASE"/>
    <property type="match status" value="1"/>
</dbReference>
<gene>
    <name evidence="3" type="ORF">QFW77_12015</name>
</gene>
<dbReference type="SUPFAM" id="SSF51556">
    <property type="entry name" value="Metallo-dependent hydrolases"/>
    <property type="match status" value="1"/>
</dbReference>
<dbReference type="InterPro" id="IPR006680">
    <property type="entry name" value="Amidohydro-rel"/>
</dbReference>
<dbReference type="Pfam" id="PF01979">
    <property type="entry name" value="Amidohydro_1"/>
    <property type="match status" value="1"/>
</dbReference>
<feature type="domain" description="Amidohydrolase-related" evidence="2">
    <location>
        <begin position="73"/>
        <end position="404"/>
    </location>
</feature>
<sequence>MKQLIIALCLACAPPLAAAELAIVGATIQPAPEAPAIVGGAVLVRDGEIVAVGAAGEVEVPAGATVIDGEGGFLTAGFWNSHVHFLSPALRAPATRPAPELEAAVREALTSRGFTTVFDISSFHGDAAAMRARIESGEVAGPEVLYVDAPFFPEGGTPVYVRDLLERIGAPSAEVADPAQARERARRQLAAGADGVKLFAGAIVEAGVVPMDVAIARAVVEEAHAAGKPAFAHPTDLAGLEVAMASGVDVLAHTTPSMGAWDAALVERMRAAGLALVPTLTLFEVELRRERAPDEVRERVLDAAARQLGAFAAAGGTVLFGTDVGYIDHLDTRREFELMARAGLDWRQILDSLTTAPAARFGQGGRKGRIAPGMRADLVLLRADPRADVRGFAEVRATIRAGELIYAAAAAPGGGAEASVR</sequence>
<comment type="caution">
    <text evidence="3">The sequence shown here is derived from an EMBL/GenBank/DDBJ whole genome shotgun (WGS) entry which is preliminary data.</text>
</comment>
<dbReference type="InterPro" id="IPR032466">
    <property type="entry name" value="Metal_Hydrolase"/>
</dbReference>
<dbReference type="RefSeq" id="WP_280574963.1">
    <property type="nucleotide sequence ID" value="NZ_JARXRM010000035.1"/>
</dbReference>
<dbReference type="InterPro" id="IPR051781">
    <property type="entry name" value="Metallo-dep_Hydrolase"/>
</dbReference>
<name>A0ABT6JA64_9GAMM</name>
<evidence type="ECO:0000313" key="3">
    <source>
        <dbReference type="EMBL" id="MDH5823713.1"/>
    </source>
</evidence>
<keyword evidence="4" id="KW-1185">Reference proteome</keyword>